<feature type="transmembrane region" description="Helical" evidence="1">
    <location>
        <begin position="115"/>
        <end position="136"/>
    </location>
</feature>
<dbReference type="Pfam" id="PF08570">
    <property type="entry name" value="DUF1761"/>
    <property type="match status" value="1"/>
</dbReference>
<keyword evidence="1" id="KW-0472">Membrane</keyword>
<feature type="transmembrane region" description="Helical" evidence="1">
    <location>
        <begin position="55"/>
        <end position="76"/>
    </location>
</feature>
<organism evidence="2 3">
    <name type="scientific">Pelagibacterium nitratireducens</name>
    <dbReference type="NCBI Taxonomy" id="1046114"/>
    <lineage>
        <taxon>Bacteria</taxon>
        <taxon>Pseudomonadati</taxon>
        <taxon>Pseudomonadota</taxon>
        <taxon>Alphaproteobacteria</taxon>
        <taxon>Hyphomicrobiales</taxon>
        <taxon>Devosiaceae</taxon>
        <taxon>Pelagibacterium</taxon>
    </lineage>
</organism>
<keyword evidence="1" id="KW-1133">Transmembrane helix</keyword>
<evidence type="ECO:0000256" key="1">
    <source>
        <dbReference type="SAM" id="Phobius"/>
    </source>
</evidence>
<feature type="transmembrane region" description="Helical" evidence="1">
    <location>
        <begin position="82"/>
        <end position="103"/>
    </location>
</feature>
<keyword evidence="3" id="KW-1185">Reference proteome</keyword>
<reference evidence="2 3" key="1">
    <citation type="submission" date="2024-02" db="EMBL/GenBank/DDBJ databases">
        <title>Complete genome sequence of Pelagibacterium nitratireducens ZH15.</title>
        <authorList>
            <person name="Zhao L.H."/>
        </authorList>
    </citation>
    <scope>NUCLEOTIDE SEQUENCE [LARGE SCALE GENOMIC DNA]</scope>
    <source>
        <strain evidence="2 3">ZH15</strain>
    </source>
</reference>
<feature type="transmembrane region" description="Helical" evidence="1">
    <location>
        <begin position="6"/>
        <end position="29"/>
    </location>
</feature>
<protein>
    <submittedName>
        <fullName evidence="2">DUF1761 domain-containing protein</fullName>
    </submittedName>
</protein>
<dbReference type="Proteomes" id="UP001369958">
    <property type="component" value="Chromosome"/>
</dbReference>
<gene>
    <name evidence="2" type="ORF">V6617_00925</name>
</gene>
<proteinExistence type="predicted"/>
<evidence type="ECO:0000313" key="3">
    <source>
        <dbReference type="Proteomes" id="UP001369958"/>
    </source>
</evidence>
<dbReference type="EMBL" id="CP146275">
    <property type="protein sequence ID" value="WWT33069.1"/>
    <property type="molecule type" value="Genomic_DNA"/>
</dbReference>
<evidence type="ECO:0000313" key="2">
    <source>
        <dbReference type="EMBL" id="WWT33069.1"/>
    </source>
</evidence>
<dbReference type="RefSeq" id="WP_338608493.1">
    <property type="nucleotide sequence ID" value="NZ_CP146275.1"/>
</dbReference>
<sequence length="137" mass="14608">MDYLNVNWLAVLLAMIASMALGAAWYMVLSRQWIAATGKTTEQIMSGSGGQATPFIWGAVMQLVMAYFLALFTPAIMGEVTVASAVVVGIHVWAGFMLTSMILNHRYQGSSWSLAVIDGGYLLGVMAVQGVVIGLMG</sequence>
<dbReference type="InterPro" id="IPR013879">
    <property type="entry name" value="DUF1761"/>
</dbReference>
<name>A0ABZ2I4A9_9HYPH</name>
<keyword evidence="1" id="KW-0812">Transmembrane</keyword>
<accession>A0ABZ2I4A9</accession>